<organism evidence="7 8">
    <name type="scientific">Triparma laevis f. inornata</name>
    <dbReference type="NCBI Taxonomy" id="1714386"/>
    <lineage>
        <taxon>Eukaryota</taxon>
        <taxon>Sar</taxon>
        <taxon>Stramenopiles</taxon>
        <taxon>Ochrophyta</taxon>
        <taxon>Bolidophyceae</taxon>
        <taxon>Parmales</taxon>
        <taxon>Triparmaceae</taxon>
        <taxon>Triparma</taxon>
    </lineage>
</organism>
<evidence type="ECO:0000256" key="2">
    <source>
        <dbReference type="ARBA" id="ARBA00022723"/>
    </source>
</evidence>
<keyword evidence="3" id="KW-0106">Calcium</keyword>
<evidence type="ECO:0000259" key="6">
    <source>
        <dbReference type="Pfam" id="PF00884"/>
    </source>
</evidence>
<accession>A0A9W7ETG5</accession>
<feature type="domain" description="Sulfatase N-terminal" evidence="6">
    <location>
        <begin position="26"/>
        <end position="364"/>
    </location>
</feature>
<proteinExistence type="inferred from homology"/>
<dbReference type="InterPro" id="IPR000917">
    <property type="entry name" value="Sulfatase_N"/>
</dbReference>
<dbReference type="InterPro" id="IPR017850">
    <property type="entry name" value="Alkaline_phosphatase_core_sf"/>
</dbReference>
<dbReference type="InterPro" id="IPR029058">
    <property type="entry name" value="AB_hydrolase_fold"/>
</dbReference>
<dbReference type="SUPFAM" id="SSF53474">
    <property type="entry name" value="alpha/beta-Hydrolases"/>
    <property type="match status" value="1"/>
</dbReference>
<dbReference type="Pfam" id="PF00884">
    <property type="entry name" value="Sulfatase"/>
    <property type="match status" value="1"/>
</dbReference>
<feature type="region of interest" description="Disordered" evidence="5">
    <location>
        <begin position="1"/>
        <end position="25"/>
    </location>
</feature>
<evidence type="ECO:0000313" key="8">
    <source>
        <dbReference type="Proteomes" id="UP001162640"/>
    </source>
</evidence>
<dbReference type="CDD" id="cd16029">
    <property type="entry name" value="4-S"/>
    <property type="match status" value="1"/>
</dbReference>
<name>A0A9W7ETG5_9STRA</name>
<dbReference type="PANTHER" id="PTHR10342:SF274">
    <property type="entry name" value="ARYLSULFATASE B"/>
    <property type="match status" value="1"/>
</dbReference>
<comment type="similarity">
    <text evidence="1">Belongs to the peptidase S10 family.</text>
</comment>
<dbReference type="GO" id="GO:0008484">
    <property type="term" value="F:sulfuric ester hydrolase activity"/>
    <property type="evidence" value="ECO:0007669"/>
    <property type="project" value="InterPro"/>
</dbReference>
<dbReference type="SUPFAM" id="SSF53649">
    <property type="entry name" value="Alkaline phosphatase-like"/>
    <property type="match status" value="1"/>
</dbReference>
<protein>
    <recommendedName>
        <fullName evidence="6">Sulfatase N-terminal domain-containing protein</fullName>
    </recommendedName>
</protein>
<dbReference type="PANTHER" id="PTHR10342">
    <property type="entry name" value="ARYLSULFATASE"/>
    <property type="match status" value="1"/>
</dbReference>
<dbReference type="GO" id="GO:0004185">
    <property type="term" value="F:serine-type carboxypeptidase activity"/>
    <property type="evidence" value="ECO:0007669"/>
    <property type="project" value="InterPro"/>
</dbReference>
<dbReference type="EMBL" id="BLQM01000426">
    <property type="protein sequence ID" value="GMH89263.1"/>
    <property type="molecule type" value="Genomic_DNA"/>
</dbReference>
<dbReference type="Gene3D" id="3.30.1120.10">
    <property type="match status" value="1"/>
</dbReference>
<dbReference type="Proteomes" id="UP001162640">
    <property type="component" value="Unassembled WGS sequence"/>
</dbReference>
<dbReference type="Gene3D" id="3.40.50.1820">
    <property type="entry name" value="alpha/beta hydrolase"/>
    <property type="match status" value="1"/>
</dbReference>
<evidence type="ECO:0000256" key="1">
    <source>
        <dbReference type="ARBA" id="ARBA00009431"/>
    </source>
</evidence>
<gene>
    <name evidence="7" type="ORF">TL16_g11404</name>
</gene>
<dbReference type="AlphaFoldDB" id="A0A9W7ETG5"/>
<dbReference type="Pfam" id="PF00450">
    <property type="entry name" value="Peptidase_S10"/>
    <property type="match status" value="1"/>
</dbReference>
<dbReference type="InterPro" id="IPR001563">
    <property type="entry name" value="Peptidase_S10"/>
</dbReference>
<dbReference type="InterPro" id="IPR047115">
    <property type="entry name" value="ARSB"/>
</dbReference>
<keyword evidence="2" id="KW-0479">Metal-binding</keyword>
<sequence>MISADQNKPPPLPRRSRRLTRRSLEQHTPNIDLLLNSGIDLTHHYTYKICSPSRSSLQSGRHPDHVNPLNTGVLVSNEDDVISGFQGIPRNMSGISERMKEKGYRTHMTGKWDAGMATPDHTPQGRGYDSFYGYFQHANNYWNKGGHIEATGNVDLCLNRFTDLFMENATYRGGVLDSGELSDKCLGSDSNPGDVDDPECYEEHIFKQKTLEVINNHDSSEAPLFLFHAFHLIHTPLNVPASYVKKVDEMILPHEFDSAARRNYSAMVYYMDEVVGEIVQTLKDKEMYDNTIIALMSDNGGPLYLPGAGNNHPLKGGKYSDWEGGVRTNAMISGGGIPEESKGTVYEGLVSVADWFGMFCDIVGIDSFDEKAEAANVWLRQNRPDLPALPPVDALTGLWSKIISGDKTNQHPILPLSSQALIKYPYKIITGIQPYSNWTGELFPNCTTLEGDLVPWHNDSNLFEFHLDWSLDEEELAGHLWKEECADGCLFNIETDPNETNNLASTEPEILSELQSLLSSHVETLFTPDRGVEDPKACQHSASTNGGFYGPWIDVDNYYTGPFRKLSLKQKIFVSAYDEFLDVLSHPRIEEEVYKITQRIYPEYMVPPLERSFDCCLIEGVVENTCVDKEHGFTFEGVGGGHLYFGRSAAAACLIFLLFLASNLESTRATGPAAPPLTSSSPPDPSKPLLLSPLIDKGELTLARSLSLQPHGQQHSGYLTVPSTNGKDNHIFFWYQPCTDCPSDKSKSPLIQWFNGGPGSPDTVGVFNQIGRHYIDSDMNMQDRCFSICRTSSCLFLDSPVGTGYSFQGDPDSATDDEEIEFTKTSAETAEQATDVLAQFLTIFPEHEGGDYYIQGLSYAGHYVPHMGRVVLKRLKELGLKLRGVNVGDPAMHHSREVLEYSNVFKTFGFVDDLEYDSLTRMMTQSKELVDSGNCWGAFTVWNKVFNDDGGSSCEPHCEFLYEAWTGSENTEHALINEQPTEFDYFRKWLKLDGHEEDIHVAGSPASGDSGASLSEGGEMYSTMVESGDFCENTTPIFSELIKAGVDVVISAGNMDVLLGPAMVGEAVKGIVEGIGEGALEEFIGSEKQIWR</sequence>
<keyword evidence="4" id="KW-0325">Glycoprotein</keyword>
<dbReference type="Gene3D" id="3.40.720.10">
    <property type="entry name" value="Alkaline Phosphatase, subunit A"/>
    <property type="match status" value="1"/>
</dbReference>
<evidence type="ECO:0000256" key="3">
    <source>
        <dbReference type="ARBA" id="ARBA00022837"/>
    </source>
</evidence>
<dbReference type="GO" id="GO:0006508">
    <property type="term" value="P:proteolysis"/>
    <property type="evidence" value="ECO:0007669"/>
    <property type="project" value="InterPro"/>
</dbReference>
<evidence type="ECO:0000256" key="5">
    <source>
        <dbReference type="SAM" id="MobiDB-lite"/>
    </source>
</evidence>
<dbReference type="PRINTS" id="PR00724">
    <property type="entry name" value="CRBOXYPTASEC"/>
</dbReference>
<evidence type="ECO:0000313" key="7">
    <source>
        <dbReference type="EMBL" id="GMH89263.1"/>
    </source>
</evidence>
<reference evidence="8" key="1">
    <citation type="journal article" date="2023" name="Commun. Biol.">
        <title>Genome analysis of Parmales, the sister group of diatoms, reveals the evolutionary specialization of diatoms from phago-mixotrophs to photoautotrophs.</title>
        <authorList>
            <person name="Ban H."/>
            <person name="Sato S."/>
            <person name="Yoshikawa S."/>
            <person name="Yamada K."/>
            <person name="Nakamura Y."/>
            <person name="Ichinomiya M."/>
            <person name="Sato N."/>
            <person name="Blanc-Mathieu R."/>
            <person name="Endo H."/>
            <person name="Kuwata A."/>
            <person name="Ogata H."/>
        </authorList>
    </citation>
    <scope>NUCLEOTIDE SEQUENCE [LARGE SCALE GENOMIC DNA]</scope>
</reference>
<comment type="caution">
    <text evidence="7">The sequence shown here is derived from an EMBL/GenBank/DDBJ whole genome shotgun (WGS) entry which is preliminary data.</text>
</comment>
<evidence type="ECO:0000256" key="4">
    <source>
        <dbReference type="ARBA" id="ARBA00023180"/>
    </source>
</evidence>
<dbReference type="GO" id="GO:0046872">
    <property type="term" value="F:metal ion binding"/>
    <property type="evidence" value="ECO:0007669"/>
    <property type="project" value="UniProtKB-KW"/>
</dbReference>